<evidence type="ECO:0000313" key="3">
    <source>
        <dbReference type="EMBL" id="EXB91557.1"/>
    </source>
</evidence>
<evidence type="ECO:0000256" key="2">
    <source>
        <dbReference type="SAM" id="SignalP"/>
    </source>
</evidence>
<name>W9RHJ6_9ROSA</name>
<dbReference type="InterPro" id="IPR040283">
    <property type="entry name" value="DDB_G0292058-like"/>
</dbReference>
<evidence type="ECO:0008006" key="5">
    <source>
        <dbReference type="Google" id="ProtNLM"/>
    </source>
</evidence>
<proteinExistence type="predicted"/>
<dbReference type="OrthoDB" id="1937321at2759"/>
<gene>
    <name evidence="3" type="ORF">L484_016173</name>
</gene>
<dbReference type="AlphaFoldDB" id="W9RHJ6"/>
<feature type="transmembrane region" description="Helical" evidence="1">
    <location>
        <begin position="282"/>
        <end position="308"/>
    </location>
</feature>
<dbReference type="PANTHER" id="PTHR31414:SF15">
    <property type="entry name" value="PLASMA MEMBRANE FUSION PROTEIN"/>
    <property type="match status" value="1"/>
</dbReference>
<dbReference type="GO" id="GO:0009506">
    <property type="term" value="C:plasmodesma"/>
    <property type="evidence" value="ECO:0007669"/>
    <property type="project" value="TreeGrafter"/>
</dbReference>
<protein>
    <recommendedName>
        <fullName evidence="5">Transmembrane protein</fullName>
    </recommendedName>
</protein>
<evidence type="ECO:0000256" key="1">
    <source>
        <dbReference type="SAM" id="Phobius"/>
    </source>
</evidence>
<dbReference type="KEGG" id="mnt:21399234"/>
<feature type="transmembrane region" description="Helical" evidence="1">
    <location>
        <begin position="107"/>
        <end position="132"/>
    </location>
</feature>
<keyword evidence="1" id="KW-1133">Transmembrane helix</keyword>
<dbReference type="PANTHER" id="PTHR31414">
    <property type="entry name" value="TRANSMEMBRANE PROTEIN DDB_G0292058"/>
    <property type="match status" value="1"/>
</dbReference>
<feature type="transmembrane region" description="Helical" evidence="1">
    <location>
        <begin position="144"/>
        <end position="166"/>
    </location>
</feature>
<keyword evidence="4" id="KW-1185">Reference proteome</keyword>
<dbReference type="STRING" id="981085.W9RHJ6"/>
<keyword evidence="1" id="KW-0472">Membrane</keyword>
<feature type="signal peptide" evidence="2">
    <location>
        <begin position="1"/>
        <end position="22"/>
    </location>
</feature>
<feature type="chain" id="PRO_5004929571" description="Transmembrane protein" evidence="2">
    <location>
        <begin position="23"/>
        <end position="310"/>
    </location>
</feature>
<accession>W9RHJ6</accession>
<keyword evidence="1" id="KW-0812">Transmembrane</keyword>
<dbReference type="EMBL" id="KE345052">
    <property type="protein sequence ID" value="EXB91557.1"/>
    <property type="molecule type" value="Genomic_DNA"/>
</dbReference>
<dbReference type="Proteomes" id="UP000030645">
    <property type="component" value="Unassembled WGS sequence"/>
</dbReference>
<dbReference type="GO" id="GO:0005886">
    <property type="term" value="C:plasma membrane"/>
    <property type="evidence" value="ECO:0007669"/>
    <property type="project" value="TreeGrafter"/>
</dbReference>
<dbReference type="eggNOG" id="ENOG502QUH4">
    <property type="taxonomic scope" value="Eukaryota"/>
</dbReference>
<keyword evidence="2" id="KW-0732">Signal</keyword>
<feature type="transmembrane region" description="Helical" evidence="1">
    <location>
        <begin position="254"/>
        <end position="275"/>
    </location>
</feature>
<reference evidence="4" key="1">
    <citation type="submission" date="2013-01" db="EMBL/GenBank/DDBJ databases">
        <title>Draft Genome Sequence of a Mulberry Tree, Morus notabilis C.K. Schneid.</title>
        <authorList>
            <person name="He N."/>
            <person name="Zhao S."/>
        </authorList>
    </citation>
    <scope>NUCLEOTIDE SEQUENCE</scope>
</reference>
<organism evidence="3 4">
    <name type="scientific">Morus notabilis</name>
    <dbReference type="NCBI Taxonomy" id="981085"/>
    <lineage>
        <taxon>Eukaryota</taxon>
        <taxon>Viridiplantae</taxon>
        <taxon>Streptophyta</taxon>
        <taxon>Embryophyta</taxon>
        <taxon>Tracheophyta</taxon>
        <taxon>Spermatophyta</taxon>
        <taxon>Magnoliopsida</taxon>
        <taxon>eudicotyledons</taxon>
        <taxon>Gunneridae</taxon>
        <taxon>Pentapetalae</taxon>
        <taxon>rosids</taxon>
        <taxon>fabids</taxon>
        <taxon>Rosales</taxon>
        <taxon>Moraceae</taxon>
        <taxon>Moreae</taxon>
        <taxon>Morus</taxon>
    </lineage>
</organism>
<evidence type="ECO:0000313" key="4">
    <source>
        <dbReference type="Proteomes" id="UP000030645"/>
    </source>
</evidence>
<sequence length="310" mass="34433">MSCSRSRFILFVTIFLFVNASACESSHLLHTVIRKSEGKQGGFDDIVRWETTRRSLAEEAVDNSSLILAEGRTRRRDPLDGFTRYNGGWNISNSHYWASVAFTAVPLFVIAGIWFVVFGLSLSLICLCYCCCPREPYGYSRTAYALSLILLILFTIAAIVGCIVLYTGQGKLHDSTKDTLNYVVHQADVTVENLRNVSDYLAAAKRIGVDAVFLPEEVQNKIDQIQTKINSSATTLSKTTQDNSMQIQDGLDSMRLALIIVAAVMLFLAFLGFLFSVFGLRVLVYILVIVGWILVAGTFILCGVFLLLHK</sequence>